<protein>
    <recommendedName>
        <fullName evidence="8">Laminin EGF-like domain-containing protein</fullName>
    </recommendedName>
</protein>
<dbReference type="FunFam" id="2.10.25.10:FF:000163">
    <property type="entry name" value="laminin subunit gamma-1"/>
    <property type="match status" value="1"/>
</dbReference>
<dbReference type="OMA" id="LENITYC"/>
<feature type="disulfide bond" evidence="6">
    <location>
        <begin position="49"/>
        <end position="61"/>
    </location>
</feature>
<keyword evidence="10" id="KW-1185">Reference proteome</keyword>
<evidence type="ECO:0000256" key="2">
    <source>
        <dbReference type="ARBA" id="ARBA00022737"/>
    </source>
</evidence>
<evidence type="ECO:0000256" key="3">
    <source>
        <dbReference type="ARBA" id="ARBA00023157"/>
    </source>
</evidence>
<feature type="non-terminal residue" evidence="9">
    <location>
        <position position="1"/>
    </location>
</feature>
<feature type="domain" description="Laminin EGF-like" evidence="8">
    <location>
        <begin position="1"/>
        <end position="48"/>
    </location>
</feature>
<keyword evidence="2" id="KW-0677">Repeat</keyword>
<dbReference type="PROSITE" id="PS50027">
    <property type="entry name" value="EGF_LAM_2"/>
    <property type="match status" value="2"/>
</dbReference>
<evidence type="ECO:0000313" key="9">
    <source>
        <dbReference type="EMBL" id="GCB83610.1"/>
    </source>
</evidence>
<keyword evidence="5 6" id="KW-0424">Laminin EGF-like domain</keyword>
<feature type="disulfide bond" evidence="6">
    <location>
        <begin position="22"/>
        <end position="31"/>
    </location>
</feature>
<dbReference type="InterPro" id="IPR050440">
    <property type="entry name" value="Laminin/Netrin_ECM"/>
</dbReference>
<dbReference type="STRING" id="75743.A0A401QE06"/>
<evidence type="ECO:0000256" key="5">
    <source>
        <dbReference type="ARBA" id="ARBA00023292"/>
    </source>
</evidence>
<dbReference type="InterPro" id="IPR002049">
    <property type="entry name" value="LE_dom"/>
</dbReference>
<comment type="caution">
    <text evidence="9">The sequence shown here is derived from an EMBL/GenBank/DDBJ whole genome shotgun (WGS) entry which is preliminary data.</text>
</comment>
<gene>
    <name evidence="9" type="ORF">scyTo_0024227</name>
</gene>
<keyword evidence="4" id="KW-0325">Glycoprotein</keyword>
<accession>A0A401QE06</accession>
<sequence>CSCHSVGSRDSYCQTLTGQCNCRPGIGGRSCDKCQRGYFDLSERGCRACDCSPLGSVDMHCQETGSCLCKRGFVGMKCEQCQENYYYEVSTFHCQLCPVCYGLVQDEVERLRQRMKELEEELDRFSSHPEQLYQLYSNHLQTAIRDMEAQSMQGE</sequence>
<reference evidence="9 10" key="1">
    <citation type="journal article" date="2018" name="Nat. Ecol. Evol.">
        <title>Shark genomes provide insights into elasmobranch evolution and the origin of vertebrates.</title>
        <authorList>
            <person name="Hara Y"/>
            <person name="Yamaguchi K"/>
            <person name="Onimaru K"/>
            <person name="Kadota M"/>
            <person name="Koyanagi M"/>
            <person name="Keeley SD"/>
            <person name="Tatsumi K"/>
            <person name="Tanaka K"/>
            <person name="Motone F"/>
            <person name="Kageyama Y"/>
            <person name="Nozu R"/>
            <person name="Adachi N"/>
            <person name="Nishimura O"/>
            <person name="Nakagawa R"/>
            <person name="Tanegashima C"/>
            <person name="Kiyatake I"/>
            <person name="Matsumoto R"/>
            <person name="Murakumo K"/>
            <person name="Nishida K"/>
            <person name="Terakita A"/>
            <person name="Kuratani S"/>
            <person name="Sato K"/>
            <person name="Hyodo S Kuraku.S."/>
        </authorList>
    </citation>
    <scope>NUCLEOTIDE SEQUENCE [LARGE SCALE GENOMIC DNA]</scope>
</reference>
<keyword evidence="3 6" id="KW-1015">Disulfide bond</keyword>
<name>A0A401QE06_SCYTO</name>
<feature type="disulfide bond" evidence="6">
    <location>
        <begin position="69"/>
        <end position="78"/>
    </location>
</feature>
<proteinExistence type="predicted"/>
<dbReference type="GO" id="GO:0009888">
    <property type="term" value="P:tissue development"/>
    <property type="evidence" value="ECO:0007669"/>
    <property type="project" value="TreeGrafter"/>
</dbReference>
<dbReference type="Proteomes" id="UP000288216">
    <property type="component" value="Unassembled WGS sequence"/>
</dbReference>
<dbReference type="AlphaFoldDB" id="A0A401QE06"/>
<evidence type="ECO:0000256" key="1">
    <source>
        <dbReference type="ARBA" id="ARBA00022729"/>
    </source>
</evidence>
<feature type="coiled-coil region" evidence="7">
    <location>
        <begin position="101"/>
        <end position="128"/>
    </location>
</feature>
<dbReference type="PANTHER" id="PTHR10574">
    <property type="entry name" value="NETRIN/LAMININ-RELATED"/>
    <property type="match status" value="1"/>
</dbReference>
<evidence type="ECO:0000256" key="4">
    <source>
        <dbReference type="ARBA" id="ARBA00023180"/>
    </source>
</evidence>
<dbReference type="FunFam" id="2.10.25.10:FF:000067">
    <property type="entry name" value="Laminin subunit gamma 1"/>
    <property type="match status" value="1"/>
</dbReference>
<organism evidence="9 10">
    <name type="scientific">Scyliorhinus torazame</name>
    <name type="common">Cloudy catshark</name>
    <name type="synonym">Catulus torazame</name>
    <dbReference type="NCBI Taxonomy" id="75743"/>
    <lineage>
        <taxon>Eukaryota</taxon>
        <taxon>Metazoa</taxon>
        <taxon>Chordata</taxon>
        <taxon>Craniata</taxon>
        <taxon>Vertebrata</taxon>
        <taxon>Chondrichthyes</taxon>
        <taxon>Elasmobranchii</taxon>
        <taxon>Galeomorphii</taxon>
        <taxon>Galeoidea</taxon>
        <taxon>Carcharhiniformes</taxon>
        <taxon>Scyliorhinidae</taxon>
        <taxon>Scyliorhinus</taxon>
    </lineage>
</organism>
<dbReference type="SMART" id="SM00180">
    <property type="entry name" value="EGF_Lam"/>
    <property type="match status" value="2"/>
</dbReference>
<dbReference type="EMBL" id="BFAA01041536">
    <property type="protein sequence ID" value="GCB83610.1"/>
    <property type="molecule type" value="Genomic_DNA"/>
</dbReference>
<feature type="disulfide bond" evidence="6">
    <location>
        <begin position="3"/>
        <end position="20"/>
    </location>
</feature>
<feature type="disulfide bond" evidence="6">
    <location>
        <begin position="1"/>
        <end position="13"/>
    </location>
</feature>
<evidence type="ECO:0000313" key="10">
    <source>
        <dbReference type="Proteomes" id="UP000288216"/>
    </source>
</evidence>
<dbReference type="GO" id="GO:0009887">
    <property type="term" value="P:animal organ morphogenesis"/>
    <property type="evidence" value="ECO:0007669"/>
    <property type="project" value="TreeGrafter"/>
</dbReference>
<keyword evidence="1" id="KW-0732">Signal</keyword>
<dbReference type="Gene3D" id="2.10.25.10">
    <property type="entry name" value="Laminin"/>
    <property type="match status" value="2"/>
</dbReference>
<dbReference type="PRINTS" id="PR00011">
    <property type="entry name" value="EGFLAMININ"/>
</dbReference>
<feature type="domain" description="Laminin EGF-like" evidence="8">
    <location>
        <begin position="49"/>
        <end position="96"/>
    </location>
</feature>
<dbReference type="PANTHER" id="PTHR10574:SF406">
    <property type="entry name" value="LAMININ SUBUNIT ALPHA 5"/>
    <property type="match status" value="1"/>
</dbReference>
<comment type="caution">
    <text evidence="6">Lacks conserved residue(s) required for the propagation of feature annotation.</text>
</comment>
<dbReference type="OrthoDB" id="18487at2759"/>
<evidence type="ECO:0000256" key="7">
    <source>
        <dbReference type="SAM" id="Coils"/>
    </source>
</evidence>
<dbReference type="PROSITE" id="PS01248">
    <property type="entry name" value="EGF_LAM_1"/>
    <property type="match status" value="2"/>
</dbReference>
<dbReference type="SUPFAM" id="SSF57196">
    <property type="entry name" value="EGF/Laminin"/>
    <property type="match status" value="2"/>
</dbReference>
<keyword evidence="7" id="KW-0175">Coiled coil</keyword>
<evidence type="ECO:0000256" key="6">
    <source>
        <dbReference type="PROSITE-ProRule" id="PRU00460"/>
    </source>
</evidence>
<dbReference type="Pfam" id="PF00053">
    <property type="entry name" value="EGF_laminin"/>
    <property type="match status" value="2"/>
</dbReference>
<dbReference type="CDD" id="cd00055">
    <property type="entry name" value="EGF_Lam"/>
    <property type="match status" value="2"/>
</dbReference>
<evidence type="ECO:0000259" key="8">
    <source>
        <dbReference type="PROSITE" id="PS50027"/>
    </source>
</evidence>